<evidence type="ECO:0000313" key="2">
    <source>
        <dbReference type="Proteomes" id="UP000724584"/>
    </source>
</evidence>
<comment type="caution">
    <text evidence="1">The sequence shown here is derived from an EMBL/GenBank/DDBJ whole genome shotgun (WGS) entry which is preliminary data.</text>
</comment>
<gene>
    <name evidence="1" type="ORF">F5144DRAFT_585012</name>
</gene>
<reference evidence="1 2" key="1">
    <citation type="journal article" date="2021" name="Nat. Commun.">
        <title>Genetic determinants of endophytism in the Arabidopsis root mycobiome.</title>
        <authorList>
            <person name="Mesny F."/>
            <person name="Miyauchi S."/>
            <person name="Thiergart T."/>
            <person name="Pickel B."/>
            <person name="Atanasova L."/>
            <person name="Karlsson M."/>
            <person name="Huettel B."/>
            <person name="Barry K.W."/>
            <person name="Haridas S."/>
            <person name="Chen C."/>
            <person name="Bauer D."/>
            <person name="Andreopoulos W."/>
            <person name="Pangilinan J."/>
            <person name="LaButti K."/>
            <person name="Riley R."/>
            <person name="Lipzen A."/>
            <person name="Clum A."/>
            <person name="Drula E."/>
            <person name="Henrissat B."/>
            <person name="Kohler A."/>
            <person name="Grigoriev I.V."/>
            <person name="Martin F.M."/>
            <person name="Hacquard S."/>
        </authorList>
    </citation>
    <scope>NUCLEOTIDE SEQUENCE [LARGE SCALE GENOMIC DNA]</scope>
    <source>
        <strain evidence="1 2">MPI-SDFR-AT-0079</strain>
    </source>
</reference>
<keyword evidence="2" id="KW-1185">Reference proteome</keyword>
<name>A0ACB7NUV2_9PEZI</name>
<evidence type="ECO:0000313" key="1">
    <source>
        <dbReference type="EMBL" id="KAH6616939.1"/>
    </source>
</evidence>
<accession>A0ACB7NUV2</accession>
<organism evidence="1 2">
    <name type="scientific">Chaetomium tenue</name>
    <dbReference type="NCBI Taxonomy" id="1854479"/>
    <lineage>
        <taxon>Eukaryota</taxon>
        <taxon>Fungi</taxon>
        <taxon>Dikarya</taxon>
        <taxon>Ascomycota</taxon>
        <taxon>Pezizomycotina</taxon>
        <taxon>Sordariomycetes</taxon>
        <taxon>Sordariomycetidae</taxon>
        <taxon>Sordariales</taxon>
        <taxon>Chaetomiaceae</taxon>
        <taxon>Chaetomium</taxon>
    </lineage>
</organism>
<sequence>MAPDEETKRMLPAAQPVPMVDLEINETSSALRSSQDDPPPPYQENTPKPTISSVYGKANSYTSLRCVLAVPILVSAAWILAQGTKPTTSWIALPWAAYCLVCSTIHLLLFAHRAIRPRGNRHSHNSKIHMLPGRKYVAVLIGSPILLLVALAGGAAVLHYTSAHFGERDKSNGMTARCGKSRKRCYPKTLEGLVYDFCCAGVAFAGGALVSALLQCYEMFRLSRNEYTEEEVREAADSISKRSCGSIINGW</sequence>
<proteinExistence type="predicted"/>
<protein>
    <submittedName>
        <fullName evidence="1">Uncharacterized protein</fullName>
    </submittedName>
</protein>
<dbReference type="Proteomes" id="UP000724584">
    <property type="component" value="Unassembled WGS sequence"/>
</dbReference>
<dbReference type="EMBL" id="JAGIZQ010000007">
    <property type="protein sequence ID" value="KAH6616939.1"/>
    <property type="molecule type" value="Genomic_DNA"/>
</dbReference>